<dbReference type="EMBL" id="LR796739">
    <property type="protein sequence ID" value="CAB4163030.1"/>
    <property type="molecule type" value="Genomic_DNA"/>
</dbReference>
<proteinExistence type="predicted"/>
<organism evidence="1">
    <name type="scientific">uncultured Caudovirales phage</name>
    <dbReference type="NCBI Taxonomy" id="2100421"/>
    <lineage>
        <taxon>Viruses</taxon>
        <taxon>Duplodnaviria</taxon>
        <taxon>Heunggongvirae</taxon>
        <taxon>Uroviricota</taxon>
        <taxon>Caudoviricetes</taxon>
        <taxon>Peduoviridae</taxon>
        <taxon>Maltschvirus</taxon>
        <taxon>Maltschvirus maltsch</taxon>
    </lineage>
</organism>
<name>A0A6J5NTC9_9CAUD</name>
<protein>
    <submittedName>
        <fullName evidence="1">Uncharacterized protein</fullName>
    </submittedName>
</protein>
<sequence>MQLTLKAIFIDGTSYEVETNLMALVAWERKYKRKASDMAAGIGVEDLTFLCYEASRLNKITVPATLDMFITSLKNIEVVEQQTDLKADPEQ</sequence>
<reference evidence="1" key="1">
    <citation type="submission" date="2020-04" db="EMBL/GenBank/DDBJ databases">
        <authorList>
            <person name="Chiriac C."/>
            <person name="Salcher M."/>
            <person name="Ghai R."/>
            <person name="Kavagutti S V."/>
        </authorList>
    </citation>
    <scope>NUCLEOTIDE SEQUENCE</scope>
</reference>
<evidence type="ECO:0000313" key="1">
    <source>
        <dbReference type="EMBL" id="CAB4163030.1"/>
    </source>
</evidence>
<accession>A0A6J5NTC9</accession>
<gene>
    <name evidence="1" type="ORF">UFOVP795_6</name>
</gene>